<sequence>MTYKTLFLVPLIALAACGTPREQCINNANRPVAAIDRQIAVARGNIQRGYALAEVEDVRIVRTVCERDNPDGTVSRYPCSETERFTREVPVSISVAEERVKLAELQERRAAAVRNAQAAAQQCIATHPE</sequence>
<gene>
    <name evidence="3" type="ORF">OCA8868_02944</name>
</gene>
<dbReference type="Proteomes" id="UP000203464">
    <property type="component" value="Unassembled WGS sequence"/>
</dbReference>
<evidence type="ECO:0000313" key="4">
    <source>
        <dbReference type="Proteomes" id="UP000203464"/>
    </source>
</evidence>
<protein>
    <recommendedName>
        <fullName evidence="5">Lipoprotein</fullName>
    </recommendedName>
</protein>
<dbReference type="OrthoDB" id="7875456at2"/>
<evidence type="ECO:0000256" key="2">
    <source>
        <dbReference type="SAM" id="SignalP"/>
    </source>
</evidence>
<dbReference type="PROSITE" id="PS51257">
    <property type="entry name" value="PROKAR_LIPOPROTEIN"/>
    <property type="match status" value="1"/>
</dbReference>
<feature type="coiled-coil region" evidence="1">
    <location>
        <begin position="95"/>
        <end position="122"/>
    </location>
</feature>
<accession>A0A238KKV7</accession>
<feature type="chain" id="PRO_5012014474" description="Lipoprotein" evidence="2">
    <location>
        <begin position="16"/>
        <end position="129"/>
    </location>
</feature>
<name>A0A238KKV7_9RHOB</name>
<organism evidence="3 4">
    <name type="scientific">Octadecabacter ascidiaceicola</name>
    <dbReference type="NCBI Taxonomy" id="1655543"/>
    <lineage>
        <taxon>Bacteria</taxon>
        <taxon>Pseudomonadati</taxon>
        <taxon>Pseudomonadota</taxon>
        <taxon>Alphaproteobacteria</taxon>
        <taxon>Rhodobacterales</taxon>
        <taxon>Roseobacteraceae</taxon>
        <taxon>Octadecabacter</taxon>
    </lineage>
</organism>
<feature type="signal peptide" evidence="2">
    <location>
        <begin position="1"/>
        <end position="15"/>
    </location>
</feature>
<dbReference type="AlphaFoldDB" id="A0A238KKV7"/>
<keyword evidence="1" id="KW-0175">Coiled coil</keyword>
<evidence type="ECO:0000313" key="3">
    <source>
        <dbReference type="EMBL" id="SMX43383.1"/>
    </source>
</evidence>
<evidence type="ECO:0008006" key="5">
    <source>
        <dbReference type="Google" id="ProtNLM"/>
    </source>
</evidence>
<dbReference type="EMBL" id="FXYD01000005">
    <property type="protein sequence ID" value="SMX43383.1"/>
    <property type="molecule type" value="Genomic_DNA"/>
</dbReference>
<reference evidence="4" key="1">
    <citation type="submission" date="2017-05" db="EMBL/GenBank/DDBJ databases">
        <authorList>
            <person name="Rodrigo-Torres L."/>
            <person name="Arahal R. D."/>
            <person name="Lucena T."/>
        </authorList>
    </citation>
    <scope>NUCLEOTIDE SEQUENCE [LARGE SCALE GENOMIC DNA]</scope>
    <source>
        <strain evidence="4">CECT 8868</strain>
    </source>
</reference>
<proteinExistence type="predicted"/>
<dbReference type="RefSeq" id="WP_093997307.1">
    <property type="nucleotide sequence ID" value="NZ_FXYD01000005.1"/>
</dbReference>
<evidence type="ECO:0000256" key="1">
    <source>
        <dbReference type="SAM" id="Coils"/>
    </source>
</evidence>
<keyword evidence="4" id="KW-1185">Reference proteome</keyword>
<keyword evidence="2" id="KW-0732">Signal</keyword>